<dbReference type="EMBL" id="MF448627">
    <property type="protein sequence ID" value="ATG29948.1"/>
    <property type="molecule type" value="mRNA"/>
</dbReference>
<dbReference type="FunFam" id="1.10.630.10:FF:000024">
    <property type="entry name" value="Allene oxide synthase, chloroplastic"/>
    <property type="match status" value="1"/>
</dbReference>
<keyword evidence="3 11" id="KW-0349">Heme</keyword>
<evidence type="ECO:0000256" key="6">
    <source>
        <dbReference type="ARBA" id="ARBA00022832"/>
    </source>
</evidence>
<dbReference type="InterPro" id="IPR036396">
    <property type="entry name" value="Cyt_P450_sf"/>
</dbReference>
<dbReference type="InterPro" id="IPR001128">
    <property type="entry name" value="Cyt_P450"/>
</dbReference>
<dbReference type="PANTHER" id="PTHR24286:SF255">
    <property type="entry name" value="ALLENE OXIDE SYNTHASE, CHLOROPLASTIC"/>
    <property type="match status" value="1"/>
</dbReference>
<comment type="cofactor">
    <cofactor evidence="11">
        <name>heme</name>
        <dbReference type="ChEBI" id="CHEBI:30413"/>
    </cofactor>
</comment>
<name>A0A291FAZ0_TAXCH</name>
<keyword evidence="7 11" id="KW-0408">Iron</keyword>
<evidence type="ECO:0000256" key="5">
    <source>
        <dbReference type="ARBA" id="ARBA00022767"/>
    </source>
</evidence>
<keyword evidence="4 11" id="KW-0479">Metal-binding</keyword>
<evidence type="ECO:0000256" key="2">
    <source>
        <dbReference type="ARBA" id="ARBA00022516"/>
    </source>
</evidence>
<dbReference type="PANTHER" id="PTHR24286">
    <property type="entry name" value="CYTOCHROME P450 26"/>
    <property type="match status" value="1"/>
</dbReference>
<dbReference type="Pfam" id="PF00067">
    <property type="entry name" value="p450"/>
    <property type="match status" value="1"/>
</dbReference>
<sequence>MASSSDKEVKEVPGSYGLPIVGAILDRFDYFVVEGTETFFKNRIEKYKSTVFRVNMPPGPPLFPDPRVIILLDAKSFPILFDLSKVEKKNVFTGVYMPSTKFTGGYRVLSYLDPSEENHTKLKTFCFHVLKTNAAKWFPEFERATGELWAKVDKQFSETGRAEFDSENLQMCFNFLCRAVLDRDPAAPGPASLGTLGPSYVQKWIGLQLAPISNTGVLPKILEEVTIHAIPLPFLLVRGDYDKVYNFFWTYGKAALDAAEQQFGLKRDEACHNLVFNICFNTFGGMIVLYPSIIRHIAEAGMELHAQLAQEVRGAINENQGLNPRALESMALLRSTVYEVLRIDPPVPFQYARAKEDLVVESHDGRYAVKKGEMLGGYQPFATRDPKVFENPEEFLPRRFMGEEGEKLLKYLLWSNGPETDDTSAHNKQCAGKDFVVMVSRLLVAHLFLHYDSFEIDPSSTSKVVFTSLHRPSAD</sequence>
<protein>
    <submittedName>
        <fullName evidence="12">CYP74A75</fullName>
    </submittedName>
</protein>
<accession>A0A291FAZ0</accession>
<dbReference type="GO" id="GO:0031408">
    <property type="term" value="P:oxylipin biosynthetic process"/>
    <property type="evidence" value="ECO:0007669"/>
    <property type="project" value="UniProtKB-KW"/>
</dbReference>
<organism evidence="12">
    <name type="scientific">Taxus chinensis</name>
    <name type="common">Chinese yew</name>
    <name type="synonym">Taxus wallichiana var. chinensis</name>
    <dbReference type="NCBI Taxonomy" id="29808"/>
    <lineage>
        <taxon>Eukaryota</taxon>
        <taxon>Viridiplantae</taxon>
        <taxon>Streptophyta</taxon>
        <taxon>Embryophyta</taxon>
        <taxon>Tracheophyta</taxon>
        <taxon>Spermatophyta</taxon>
        <taxon>Pinopsida</taxon>
        <taxon>Pinidae</taxon>
        <taxon>Conifers II</taxon>
        <taxon>Cupressales</taxon>
        <taxon>Taxaceae</taxon>
        <taxon>Taxus</taxon>
    </lineage>
</organism>
<keyword evidence="6" id="KW-0276">Fatty acid metabolism</keyword>
<evidence type="ECO:0000256" key="4">
    <source>
        <dbReference type="ARBA" id="ARBA00022723"/>
    </source>
</evidence>
<evidence type="ECO:0000256" key="3">
    <source>
        <dbReference type="ARBA" id="ARBA00022617"/>
    </source>
</evidence>
<evidence type="ECO:0000256" key="8">
    <source>
        <dbReference type="ARBA" id="ARBA00023098"/>
    </source>
</evidence>
<dbReference type="GO" id="GO:0016705">
    <property type="term" value="F:oxidoreductase activity, acting on paired donors, with incorporation or reduction of molecular oxygen"/>
    <property type="evidence" value="ECO:0007669"/>
    <property type="project" value="InterPro"/>
</dbReference>
<dbReference type="GO" id="GO:0005506">
    <property type="term" value="F:iron ion binding"/>
    <property type="evidence" value="ECO:0007669"/>
    <property type="project" value="InterPro"/>
</dbReference>
<evidence type="ECO:0000256" key="10">
    <source>
        <dbReference type="ARBA" id="ARBA00023239"/>
    </source>
</evidence>
<feature type="binding site" description="axial binding residue" evidence="11">
    <location>
        <position position="430"/>
    </location>
    <ligand>
        <name>heme</name>
        <dbReference type="ChEBI" id="CHEBI:30413"/>
    </ligand>
    <ligandPart>
        <name>Fe</name>
        <dbReference type="ChEBI" id="CHEBI:18248"/>
    </ligandPart>
</feature>
<comment type="similarity">
    <text evidence="1">Belongs to the cytochrome P450 family.</text>
</comment>
<dbReference type="AlphaFoldDB" id="A0A291FAZ0"/>
<evidence type="ECO:0000256" key="9">
    <source>
        <dbReference type="ARBA" id="ARBA00023160"/>
    </source>
</evidence>
<dbReference type="GO" id="GO:0006633">
    <property type="term" value="P:fatty acid biosynthetic process"/>
    <property type="evidence" value="ECO:0007669"/>
    <property type="project" value="UniProtKB-KW"/>
</dbReference>
<dbReference type="SUPFAM" id="SSF48264">
    <property type="entry name" value="Cytochrome P450"/>
    <property type="match status" value="1"/>
</dbReference>
<evidence type="ECO:0000256" key="11">
    <source>
        <dbReference type="PIRSR" id="PIRSR602403-1"/>
    </source>
</evidence>
<dbReference type="GO" id="GO:0020037">
    <property type="term" value="F:heme binding"/>
    <property type="evidence" value="ECO:0007669"/>
    <property type="project" value="InterPro"/>
</dbReference>
<dbReference type="InterPro" id="IPR002403">
    <property type="entry name" value="Cyt_P450_E_grp-IV"/>
</dbReference>
<keyword evidence="5" id="KW-0925">Oxylipin biosynthesis</keyword>
<keyword evidence="10" id="KW-0456">Lyase</keyword>
<dbReference type="CDD" id="cd11071">
    <property type="entry name" value="CYP74"/>
    <property type="match status" value="1"/>
</dbReference>
<keyword evidence="8" id="KW-0443">Lipid metabolism</keyword>
<reference evidence="12" key="1">
    <citation type="journal article" date="2017" name="Front. Plant Sci.">
        <title>Transcriptome Assembly and Systematic Identification of Novel Cytochrome P450s in Taxus chinensis.</title>
        <authorList>
            <person name="Liao W."/>
            <person name="Zhao S."/>
            <person name="Zhang M."/>
            <person name="Dong K."/>
            <person name="Chen Y."/>
            <person name="Fu C."/>
            <person name="Yu L."/>
        </authorList>
    </citation>
    <scope>NUCLEOTIDE SEQUENCE</scope>
</reference>
<dbReference type="GO" id="GO:0016829">
    <property type="term" value="F:lyase activity"/>
    <property type="evidence" value="ECO:0007669"/>
    <property type="project" value="UniProtKB-KW"/>
</dbReference>
<dbReference type="PRINTS" id="PR00465">
    <property type="entry name" value="EP450IV"/>
</dbReference>
<evidence type="ECO:0000256" key="1">
    <source>
        <dbReference type="ARBA" id="ARBA00010617"/>
    </source>
</evidence>
<keyword evidence="9" id="KW-0275">Fatty acid biosynthesis</keyword>
<dbReference type="GO" id="GO:0016125">
    <property type="term" value="P:sterol metabolic process"/>
    <property type="evidence" value="ECO:0007669"/>
    <property type="project" value="TreeGrafter"/>
</dbReference>
<proteinExistence type="evidence at transcript level"/>
<dbReference type="GO" id="GO:0004497">
    <property type="term" value="F:monooxygenase activity"/>
    <property type="evidence" value="ECO:0007669"/>
    <property type="project" value="InterPro"/>
</dbReference>
<evidence type="ECO:0000313" key="12">
    <source>
        <dbReference type="EMBL" id="ATG29948.1"/>
    </source>
</evidence>
<evidence type="ECO:0000256" key="7">
    <source>
        <dbReference type="ARBA" id="ARBA00023004"/>
    </source>
</evidence>
<keyword evidence="2" id="KW-0444">Lipid biosynthesis</keyword>
<dbReference type="Gene3D" id="1.10.630.10">
    <property type="entry name" value="Cytochrome P450"/>
    <property type="match status" value="1"/>
</dbReference>